<dbReference type="Gene3D" id="3.10.580.10">
    <property type="entry name" value="CBS-domain"/>
    <property type="match status" value="1"/>
</dbReference>
<dbReference type="Proteomes" id="UP000461880">
    <property type="component" value="Unassembled WGS sequence"/>
</dbReference>
<organism evidence="3 4">
    <name type="scientific">Stecheria intestinalis</name>
    <dbReference type="NCBI Taxonomy" id="2606630"/>
    <lineage>
        <taxon>Bacteria</taxon>
        <taxon>Bacillati</taxon>
        <taxon>Bacillota</taxon>
        <taxon>Erysipelotrichia</taxon>
        <taxon>Erysipelotrichales</taxon>
        <taxon>Erysipelotrichaceae</taxon>
        <taxon>Stecheria</taxon>
    </lineage>
</organism>
<keyword evidence="1" id="KW-0129">CBS domain</keyword>
<dbReference type="AlphaFoldDB" id="A0A7X2NRW3"/>
<dbReference type="SUPFAM" id="SSF54631">
    <property type="entry name" value="CBS-domain pair"/>
    <property type="match status" value="1"/>
</dbReference>
<dbReference type="PROSITE" id="PS51371">
    <property type="entry name" value="CBS"/>
    <property type="match status" value="2"/>
</dbReference>
<feature type="domain" description="CBS" evidence="2">
    <location>
        <begin position="100"/>
        <end position="158"/>
    </location>
</feature>
<evidence type="ECO:0000313" key="4">
    <source>
        <dbReference type="Proteomes" id="UP000461880"/>
    </source>
</evidence>
<reference evidence="3 4" key="1">
    <citation type="submission" date="2019-08" db="EMBL/GenBank/DDBJ databases">
        <title>In-depth cultivation of the pig gut microbiome towards novel bacterial diversity and tailored functional studies.</title>
        <authorList>
            <person name="Wylensek D."/>
            <person name="Hitch T.C.A."/>
            <person name="Clavel T."/>
        </authorList>
    </citation>
    <scope>NUCLEOTIDE SEQUENCE [LARGE SCALE GENOMIC DNA]</scope>
    <source>
        <strain evidence="3 4">Oil+RF-744-GAM-WT-6</strain>
    </source>
</reference>
<sequence length="228" mass="25745">MSNADRFLNAYASMEKSMNRMVGRTDYIPFATLIHMTAKNHPAIRRHEEDLKEICELRNAIVHQRGSSDEIIAEPCDSITASAEHLAALMEEDQKILHYASQPVRYAGMDDTVRECAERMKRADAGKLPVYEKGKVSGLITVFELLDAAMAGKGDWQIRELVHENSRNRIIFLSTSDTIEDAVREFSRFPAEERRLPVILITEYGRPDEKPLGILSSADLARILSSLI</sequence>
<dbReference type="InterPro" id="IPR046342">
    <property type="entry name" value="CBS_dom_sf"/>
</dbReference>
<protein>
    <submittedName>
        <fullName evidence="3">CBS domain-containing protein</fullName>
    </submittedName>
</protein>
<name>A0A7X2NRW3_9FIRM</name>
<proteinExistence type="predicted"/>
<dbReference type="SMART" id="SM00116">
    <property type="entry name" value="CBS"/>
    <property type="match status" value="2"/>
</dbReference>
<dbReference type="Pfam" id="PF00571">
    <property type="entry name" value="CBS"/>
    <property type="match status" value="2"/>
</dbReference>
<dbReference type="EMBL" id="VUMN01000010">
    <property type="protein sequence ID" value="MSS58374.1"/>
    <property type="molecule type" value="Genomic_DNA"/>
</dbReference>
<feature type="domain" description="CBS" evidence="2">
    <location>
        <begin position="165"/>
        <end position="228"/>
    </location>
</feature>
<accession>A0A7X2NRW3</accession>
<evidence type="ECO:0000256" key="1">
    <source>
        <dbReference type="PROSITE-ProRule" id="PRU00703"/>
    </source>
</evidence>
<comment type="caution">
    <text evidence="3">The sequence shown here is derived from an EMBL/GenBank/DDBJ whole genome shotgun (WGS) entry which is preliminary data.</text>
</comment>
<evidence type="ECO:0000259" key="2">
    <source>
        <dbReference type="PROSITE" id="PS51371"/>
    </source>
</evidence>
<dbReference type="RefSeq" id="WP_105303174.1">
    <property type="nucleotide sequence ID" value="NZ_VUMN01000010.1"/>
</dbReference>
<evidence type="ECO:0000313" key="3">
    <source>
        <dbReference type="EMBL" id="MSS58374.1"/>
    </source>
</evidence>
<keyword evidence="4" id="KW-1185">Reference proteome</keyword>
<gene>
    <name evidence="3" type="ORF">FYJ51_05590</name>
</gene>
<dbReference type="InterPro" id="IPR000644">
    <property type="entry name" value="CBS_dom"/>
</dbReference>